<dbReference type="EMBL" id="CP109546">
    <property type="protein sequence ID" value="WTZ14067.1"/>
    <property type="molecule type" value="Genomic_DNA"/>
</dbReference>
<proteinExistence type="predicted"/>
<organism evidence="2">
    <name type="scientific">Streptomyces sp. NBC_01393</name>
    <dbReference type="NCBI Taxonomy" id="2903851"/>
    <lineage>
        <taxon>Bacteria</taxon>
        <taxon>Bacillati</taxon>
        <taxon>Actinomycetota</taxon>
        <taxon>Actinomycetes</taxon>
        <taxon>Kitasatosporales</taxon>
        <taxon>Streptomycetaceae</taxon>
        <taxon>Streptomyces</taxon>
    </lineage>
</organism>
<gene>
    <name evidence="2" type="ORF">OG699_42600</name>
</gene>
<protein>
    <submittedName>
        <fullName evidence="2">WxL domain-containing protein</fullName>
    </submittedName>
</protein>
<dbReference type="AlphaFoldDB" id="A0AAU3ICM9"/>
<reference evidence="2" key="1">
    <citation type="submission" date="2022-10" db="EMBL/GenBank/DDBJ databases">
        <title>The complete genomes of actinobacterial strains from the NBC collection.</title>
        <authorList>
            <person name="Joergensen T.S."/>
            <person name="Alvarez Arevalo M."/>
            <person name="Sterndorff E.B."/>
            <person name="Faurdal D."/>
            <person name="Vuksanovic O."/>
            <person name="Mourched A.-S."/>
            <person name="Charusanti P."/>
            <person name="Shaw S."/>
            <person name="Blin K."/>
            <person name="Weber T."/>
        </authorList>
    </citation>
    <scope>NUCLEOTIDE SEQUENCE</scope>
    <source>
        <strain evidence="2">NBC_01393</strain>
    </source>
</reference>
<accession>A0AAU3ICM9</accession>
<evidence type="ECO:0000313" key="2">
    <source>
        <dbReference type="EMBL" id="WTZ14067.1"/>
    </source>
</evidence>
<feature type="region of interest" description="Disordered" evidence="1">
    <location>
        <begin position="192"/>
        <end position="216"/>
    </location>
</feature>
<name>A0AAU3ICM9_9ACTN</name>
<evidence type="ECO:0000256" key="1">
    <source>
        <dbReference type="SAM" id="MobiDB-lite"/>
    </source>
</evidence>
<sequence>MKHPHPGLVPGRGGAALAALVVAAAGSLVLGGPSPASAGSASVSYDCVFSTSHSQFTTTATLTAPATATAGQSVDVTLGLDDAGPANGPVPLPANSVAASARILVSGQDPITLSAPASHPAIPAKGTIPIPDLSGKLTVAQPGSVTLTPDQITLDIPSYGLSLACTLQGDAPVLHTMTVTAGGGSGTLSVSKISGRPAADTTGARPGDTVTLGGSGWTPSAAVDTVELCSLTGTSCSGADLTPDLTVDSAGKLTGTVLVKASAAPGPHTLKITQGGTTATLVLGVLGTRTLQLSPSGGGPGTATTVTGASFDPGDEVTVTPVDDSGKPTTDLAVTAPVDARGSFTATVTPATGTVKIVAAEKDGTAEDSAEAAWAAAANGGSSEQNLKIVVAGGALTMAQEPGDVTFEPVTVDGTEHTSGGTLRSVQVKDFRGGTQGWSLVGTVTDFRTASGAVVPGGRLSWTPTCGVHTGAAAASTVTAGSPGPLDTTIAAPLCTQSASTDPASVTGGHFDAGAGLSLDVPAIAQSGAYEAVLRLTLS</sequence>